<protein>
    <submittedName>
        <fullName evidence="1">Phage virion morphogenesis protein</fullName>
    </submittedName>
</protein>
<organism evidence="1 3">
    <name type="scientific">Methylococcus capsulatus</name>
    <dbReference type="NCBI Taxonomy" id="414"/>
    <lineage>
        <taxon>Bacteria</taxon>
        <taxon>Pseudomonadati</taxon>
        <taxon>Pseudomonadota</taxon>
        <taxon>Gammaproteobacteria</taxon>
        <taxon>Methylococcales</taxon>
        <taxon>Methylococcaceae</taxon>
        <taxon>Methylococcus</taxon>
    </lineage>
</organism>
<dbReference type="InterPro" id="IPR006522">
    <property type="entry name" value="Phage_virion_morphogenesis"/>
</dbReference>
<dbReference type="RefSeq" id="WP_198321702.1">
    <property type="nucleotide sequence ID" value="NZ_CP104311.1"/>
</dbReference>
<dbReference type="EMBL" id="CP104311">
    <property type="protein sequence ID" value="WWF00757.1"/>
    <property type="molecule type" value="Genomic_DNA"/>
</dbReference>
<evidence type="ECO:0000313" key="1">
    <source>
        <dbReference type="EMBL" id="WWF00757.1"/>
    </source>
</evidence>
<evidence type="ECO:0000313" key="2">
    <source>
        <dbReference type="EMBL" id="WWF02907.1"/>
    </source>
</evidence>
<name>A0ABZ2F115_METCP</name>
<keyword evidence="3" id="KW-1185">Reference proteome</keyword>
<dbReference type="EMBL" id="CP104311">
    <property type="protein sequence ID" value="WWF02907.1"/>
    <property type="molecule type" value="Genomic_DNA"/>
</dbReference>
<accession>A0ABZ2F115</accession>
<dbReference type="Pfam" id="PF05069">
    <property type="entry name" value="Phage_tail_S"/>
    <property type="match status" value="1"/>
</dbReference>
<dbReference type="Proteomes" id="UP001359308">
    <property type="component" value="Chromosome"/>
</dbReference>
<evidence type="ECO:0000313" key="3">
    <source>
        <dbReference type="Proteomes" id="UP001359308"/>
    </source>
</evidence>
<proteinExistence type="predicted"/>
<reference evidence="1 3" key="1">
    <citation type="submission" date="2022-09" db="EMBL/GenBank/DDBJ databases">
        <authorList>
            <person name="Giprobiosintez L."/>
        </authorList>
    </citation>
    <scope>NUCLEOTIDE SEQUENCE [LARGE SCALE GENOMIC DNA]</scope>
    <source>
        <strain evidence="1">VKPM-B-12549</strain>
        <strain evidence="3">VKPM-B-12549 (GBS-15)</strain>
    </source>
</reference>
<gene>
    <name evidence="2" type="ORF">N4J17_04630</name>
    <name evidence="1" type="ORF">N4J17_09705</name>
</gene>
<sequence>MAGAFIKIEVDDREVRERLEDLRRLMGDLEPVLHDIGTHLERSHRQRFERSEAPDGSKWAPNSAVTFDQLASGGLLTKRGKLNKEGVGRLAARSR</sequence>